<organism evidence="1">
    <name type="scientific">marine sediment metagenome</name>
    <dbReference type="NCBI Taxonomy" id="412755"/>
    <lineage>
        <taxon>unclassified sequences</taxon>
        <taxon>metagenomes</taxon>
        <taxon>ecological metagenomes</taxon>
    </lineage>
</organism>
<comment type="caution">
    <text evidence="1">The sequence shown here is derived from an EMBL/GenBank/DDBJ whole genome shotgun (WGS) entry which is preliminary data.</text>
</comment>
<dbReference type="EMBL" id="BARS01047559">
    <property type="protein sequence ID" value="GAG28500.1"/>
    <property type="molecule type" value="Genomic_DNA"/>
</dbReference>
<proteinExistence type="predicted"/>
<dbReference type="AlphaFoldDB" id="X0WD11"/>
<reference evidence="1" key="1">
    <citation type="journal article" date="2014" name="Front. Microbiol.">
        <title>High frequency of phylogenetically diverse reductive dehalogenase-homologous genes in deep subseafloor sedimentary metagenomes.</title>
        <authorList>
            <person name="Kawai M."/>
            <person name="Futagami T."/>
            <person name="Toyoda A."/>
            <person name="Takaki Y."/>
            <person name="Nishi S."/>
            <person name="Hori S."/>
            <person name="Arai W."/>
            <person name="Tsubouchi T."/>
            <person name="Morono Y."/>
            <person name="Uchiyama I."/>
            <person name="Ito T."/>
            <person name="Fujiyama A."/>
            <person name="Inagaki F."/>
            <person name="Takami H."/>
        </authorList>
    </citation>
    <scope>NUCLEOTIDE SEQUENCE</scope>
    <source>
        <strain evidence="1">Expedition CK06-06</strain>
    </source>
</reference>
<sequence>MTAEKKSTLSWLSAAVAVVAVMAGYYIYTEGRTTAAHGTEGKTIVACGTRGKTIVACGTKGKTIAARKLSPYGVITGIIYAEEKSSATINGKIVHEAET</sequence>
<evidence type="ECO:0000313" key="1">
    <source>
        <dbReference type="EMBL" id="GAG28500.1"/>
    </source>
</evidence>
<name>X0WD11_9ZZZZ</name>
<protein>
    <submittedName>
        <fullName evidence="1">Uncharacterized protein</fullName>
    </submittedName>
</protein>
<accession>X0WD11</accession>
<gene>
    <name evidence="1" type="ORF">S01H1_71422</name>
</gene>
<feature type="non-terminal residue" evidence="1">
    <location>
        <position position="99"/>
    </location>
</feature>